<evidence type="ECO:0000256" key="15">
    <source>
        <dbReference type="SAM" id="Phobius"/>
    </source>
</evidence>
<keyword evidence="5" id="KW-0109">Calcium transport</keyword>
<evidence type="ECO:0000313" key="17">
    <source>
        <dbReference type="EMBL" id="KAL1843680.1"/>
    </source>
</evidence>
<comment type="similarity">
    <text evidence="2">Belongs to the SARAF family.</text>
</comment>
<feature type="region of interest" description="Disordered" evidence="14">
    <location>
        <begin position="199"/>
        <end position="343"/>
    </location>
</feature>
<keyword evidence="12 15" id="KW-0472">Membrane</keyword>
<keyword evidence="11" id="KW-0406">Ion transport</keyword>
<proteinExistence type="inferred from homology"/>
<feature type="chain" id="PRO_5046224394" description="Store-operated calcium entry-associated regulatory factor" evidence="16">
    <location>
        <begin position="27"/>
        <end position="343"/>
    </location>
</feature>
<dbReference type="PANTHER" id="PTHR15929:SF0">
    <property type="entry name" value="STORE-OPERATED CALCIUM ENTRY-ASSOCIATED REGULATORY FACTOR"/>
    <property type="match status" value="1"/>
</dbReference>
<evidence type="ECO:0000256" key="9">
    <source>
        <dbReference type="ARBA" id="ARBA00022837"/>
    </source>
</evidence>
<evidence type="ECO:0000256" key="12">
    <source>
        <dbReference type="ARBA" id="ARBA00023136"/>
    </source>
</evidence>
<evidence type="ECO:0000256" key="10">
    <source>
        <dbReference type="ARBA" id="ARBA00022989"/>
    </source>
</evidence>
<name>A0ABR3VPE6_HUMIN</name>
<dbReference type="Pfam" id="PF06682">
    <property type="entry name" value="SARAF"/>
    <property type="match status" value="1"/>
</dbReference>
<dbReference type="InterPro" id="IPR009567">
    <property type="entry name" value="SARAF"/>
</dbReference>
<evidence type="ECO:0000256" key="1">
    <source>
        <dbReference type="ARBA" id="ARBA00004115"/>
    </source>
</evidence>
<evidence type="ECO:0000256" key="2">
    <source>
        <dbReference type="ARBA" id="ARBA00006833"/>
    </source>
</evidence>
<keyword evidence="18" id="KW-1185">Reference proteome</keyword>
<dbReference type="Proteomes" id="UP001583172">
    <property type="component" value="Unassembled WGS sequence"/>
</dbReference>
<feature type="compositionally biased region" description="Polar residues" evidence="14">
    <location>
        <begin position="332"/>
        <end position="343"/>
    </location>
</feature>
<gene>
    <name evidence="17" type="ORF">VTJ49DRAFT_380</name>
</gene>
<evidence type="ECO:0000256" key="3">
    <source>
        <dbReference type="ARBA" id="ARBA00016584"/>
    </source>
</evidence>
<comment type="subcellular location">
    <subcellularLocation>
        <location evidence="1">Endoplasmic reticulum membrane</location>
        <topology evidence="1">Single-pass type I membrane protein</topology>
    </subcellularLocation>
</comment>
<feature type="compositionally biased region" description="Gly residues" evidence="14">
    <location>
        <begin position="213"/>
        <end position="235"/>
    </location>
</feature>
<organism evidence="17 18">
    <name type="scientific">Humicola insolens</name>
    <name type="common">Soft-rot fungus</name>
    <dbReference type="NCBI Taxonomy" id="85995"/>
    <lineage>
        <taxon>Eukaryota</taxon>
        <taxon>Fungi</taxon>
        <taxon>Dikarya</taxon>
        <taxon>Ascomycota</taxon>
        <taxon>Pezizomycotina</taxon>
        <taxon>Sordariomycetes</taxon>
        <taxon>Sordariomycetidae</taxon>
        <taxon>Sordariales</taxon>
        <taxon>Chaetomiaceae</taxon>
        <taxon>Mycothermus</taxon>
    </lineage>
</organism>
<sequence length="343" mass="35611">MRFDTSPAPTLLSLLALAALPPGTVARRPKDAILLSEVQSLTFTHPHQTTSRRVPSIPQLRCTSHPRLCALAGPLRTMRCTNQGASYTSQDIQWACTASLPASFQLDRTDVICEGYDSPDDAYVLKGSCGVEYTVRLTELGREKYPELARLEDGGGGGFGWGRREEGGGGDWAGYVFWVLFVGVVAWMVYGACVNGGGRGGQGGNNNNRRRGGTGGGGGGGGGGWGPGWGPGGGGDDNDPPPPYPGTGPGSGPKWSSSTGAQGQEGWRPGFWSGLASGAAAGYMAGSRGQRNNDTNYHRRGGSGLWGDNAGSSGWASGRPSRSDNADPGPRQGSTGYGSTLRR</sequence>
<feature type="transmembrane region" description="Helical" evidence="15">
    <location>
        <begin position="172"/>
        <end position="190"/>
    </location>
</feature>
<keyword evidence="7 16" id="KW-0732">Signal</keyword>
<keyword evidence="6 15" id="KW-0812">Transmembrane</keyword>
<feature type="compositionally biased region" description="Low complexity" evidence="14">
    <location>
        <begin position="273"/>
        <end position="289"/>
    </location>
</feature>
<keyword evidence="4" id="KW-0813">Transport</keyword>
<keyword evidence="10 15" id="KW-1133">Transmembrane helix</keyword>
<evidence type="ECO:0000256" key="4">
    <source>
        <dbReference type="ARBA" id="ARBA00022448"/>
    </source>
</evidence>
<evidence type="ECO:0000256" key="13">
    <source>
        <dbReference type="ARBA" id="ARBA00031116"/>
    </source>
</evidence>
<evidence type="ECO:0000313" key="18">
    <source>
        <dbReference type="Proteomes" id="UP001583172"/>
    </source>
</evidence>
<evidence type="ECO:0000256" key="16">
    <source>
        <dbReference type="SAM" id="SignalP"/>
    </source>
</evidence>
<evidence type="ECO:0000256" key="6">
    <source>
        <dbReference type="ARBA" id="ARBA00022692"/>
    </source>
</evidence>
<evidence type="ECO:0000256" key="5">
    <source>
        <dbReference type="ARBA" id="ARBA00022568"/>
    </source>
</evidence>
<keyword evidence="9" id="KW-0106">Calcium</keyword>
<evidence type="ECO:0000256" key="11">
    <source>
        <dbReference type="ARBA" id="ARBA00023065"/>
    </source>
</evidence>
<evidence type="ECO:0000256" key="8">
    <source>
        <dbReference type="ARBA" id="ARBA00022824"/>
    </source>
</evidence>
<reference evidence="17 18" key="1">
    <citation type="journal article" date="2024" name="Commun. Biol.">
        <title>Comparative genomic analysis of thermophilic fungi reveals convergent evolutionary adaptations and gene losses.</title>
        <authorList>
            <person name="Steindorff A.S."/>
            <person name="Aguilar-Pontes M.V."/>
            <person name="Robinson A.J."/>
            <person name="Andreopoulos B."/>
            <person name="LaButti K."/>
            <person name="Kuo A."/>
            <person name="Mondo S."/>
            <person name="Riley R."/>
            <person name="Otillar R."/>
            <person name="Haridas S."/>
            <person name="Lipzen A."/>
            <person name="Grimwood J."/>
            <person name="Schmutz J."/>
            <person name="Clum A."/>
            <person name="Reid I.D."/>
            <person name="Moisan M.C."/>
            <person name="Butler G."/>
            <person name="Nguyen T.T.M."/>
            <person name="Dewar K."/>
            <person name="Conant G."/>
            <person name="Drula E."/>
            <person name="Henrissat B."/>
            <person name="Hansel C."/>
            <person name="Singer S."/>
            <person name="Hutchinson M.I."/>
            <person name="de Vries R.P."/>
            <person name="Natvig D.O."/>
            <person name="Powell A.J."/>
            <person name="Tsang A."/>
            <person name="Grigoriev I.V."/>
        </authorList>
    </citation>
    <scope>NUCLEOTIDE SEQUENCE [LARGE SCALE GENOMIC DNA]</scope>
    <source>
        <strain evidence="17 18">CBS 620.91</strain>
    </source>
</reference>
<protein>
    <recommendedName>
        <fullName evidence="3">Store-operated calcium entry-associated regulatory factor</fullName>
    </recommendedName>
    <alternativeName>
        <fullName evidence="13">Transmembrane protein 66</fullName>
    </alternativeName>
</protein>
<keyword evidence="8" id="KW-0256">Endoplasmic reticulum</keyword>
<accession>A0ABR3VPE6</accession>
<evidence type="ECO:0000256" key="7">
    <source>
        <dbReference type="ARBA" id="ARBA00022729"/>
    </source>
</evidence>
<feature type="signal peptide" evidence="16">
    <location>
        <begin position="1"/>
        <end position="26"/>
    </location>
</feature>
<dbReference type="PANTHER" id="PTHR15929">
    <property type="entry name" value="STORE-OPERATED CALCIUM ENTRY-ASSOCIATED REGULATORY FACTOR"/>
    <property type="match status" value="1"/>
</dbReference>
<dbReference type="EMBL" id="JAZGSY010000011">
    <property type="protein sequence ID" value="KAL1843680.1"/>
    <property type="molecule type" value="Genomic_DNA"/>
</dbReference>
<evidence type="ECO:0000256" key="14">
    <source>
        <dbReference type="SAM" id="MobiDB-lite"/>
    </source>
</evidence>
<comment type="caution">
    <text evidence="17">The sequence shown here is derived from an EMBL/GenBank/DDBJ whole genome shotgun (WGS) entry which is preliminary data.</text>
</comment>